<evidence type="ECO:0000259" key="3">
    <source>
        <dbReference type="Pfam" id="PF00149"/>
    </source>
</evidence>
<dbReference type="RefSeq" id="WP_171907617.1">
    <property type="nucleotide sequence ID" value="NZ_FNRM01000006.1"/>
</dbReference>
<dbReference type="PANTHER" id="PTHR22953:SF153">
    <property type="entry name" value="PURPLE ACID PHOSPHATASE"/>
    <property type="match status" value="1"/>
</dbReference>
<dbReference type="CDD" id="cd00063">
    <property type="entry name" value="FN3"/>
    <property type="match status" value="1"/>
</dbReference>
<sequence>MNYFLLTLTLLGLIVSCVTSAEPHYTLVPAGADPYRASVSPDRIVLIPTTTPASSQSIHWRTHADVGVAKAQLARAIDGPGMHRAMKTELSQVTAVYSDNGKAHQHKVTFDQLEPDTLYAYRVQGLGTWSEWFQFKTATAEFSPFSFIYFGDAQNQMKAHVSRVFREALLQRPRASVMVHAGDLVNSRAGNHDNEWGEWFHALGWQGSMVNQIVTPGNHEYIEHGTGPRTLVPQFSAQFSSIRNGPEPLQDTVFYTDYQGVRFISLNSMEALQNEELAKLQAVWLEQVLSTNSGHWTVVTYHHPMFSVSTGRDNPILRQYWLPLFEKHNVDLVLQGHDHVYGRSQNLATGLSGQPQQGGPVYVVSVAGPKMYLNSEQATKKMQRVGEDTQLFQLIDVQSNRLVYQAFTPAGTLYDAFELHKDAQGNKYIQSSQVLPEVRVCSVLLAERVRANRCWNGTEFGLDQEIQQ</sequence>
<dbReference type="GO" id="GO:0046872">
    <property type="term" value="F:metal ion binding"/>
    <property type="evidence" value="ECO:0007669"/>
    <property type="project" value="InterPro"/>
</dbReference>
<dbReference type="InterPro" id="IPR015914">
    <property type="entry name" value="PAPs_N"/>
</dbReference>
<evidence type="ECO:0000256" key="1">
    <source>
        <dbReference type="ARBA" id="ARBA00022729"/>
    </source>
</evidence>
<feature type="chain" id="PRO_5011593048" evidence="2">
    <location>
        <begin position="22"/>
        <end position="468"/>
    </location>
</feature>
<dbReference type="EMBL" id="FNRM01000006">
    <property type="protein sequence ID" value="SEA77909.1"/>
    <property type="molecule type" value="Genomic_DNA"/>
</dbReference>
<reference evidence="5 6" key="1">
    <citation type="submission" date="2016-10" db="EMBL/GenBank/DDBJ databases">
        <authorList>
            <person name="de Groot N.N."/>
        </authorList>
    </citation>
    <scope>NUCLEOTIDE SEQUENCE [LARGE SCALE GENOMIC DNA]</scope>
    <source>
        <strain evidence="5 6">CGMCC 1.3430</strain>
    </source>
</reference>
<feature type="domain" description="Purple acid phosphatase N-terminal" evidence="4">
    <location>
        <begin position="41"/>
        <end position="137"/>
    </location>
</feature>
<name>A0A1H4DZI4_ALKAM</name>
<dbReference type="GO" id="GO:0003993">
    <property type="term" value="F:acid phosphatase activity"/>
    <property type="evidence" value="ECO:0007669"/>
    <property type="project" value="InterPro"/>
</dbReference>
<dbReference type="Pfam" id="PF00149">
    <property type="entry name" value="Metallophos"/>
    <property type="match status" value="1"/>
</dbReference>
<dbReference type="STRING" id="152573.SAMN04488051_106112"/>
<dbReference type="InterPro" id="IPR004843">
    <property type="entry name" value="Calcineurin-like_PHP"/>
</dbReference>
<evidence type="ECO:0000259" key="4">
    <source>
        <dbReference type="Pfam" id="PF16656"/>
    </source>
</evidence>
<dbReference type="SUPFAM" id="SSF56300">
    <property type="entry name" value="Metallo-dependent phosphatases"/>
    <property type="match status" value="1"/>
</dbReference>
<dbReference type="Gene3D" id="2.60.40.380">
    <property type="entry name" value="Purple acid phosphatase-like, N-terminal"/>
    <property type="match status" value="1"/>
</dbReference>
<proteinExistence type="predicted"/>
<protein>
    <submittedName>
        <fullName evidence="5">Purple acid Phosphatase, N-terminal domain</fullName>
    </submittedName>
</protein>
<gene>
    <name evidence="5" type="ORF">SAMN04488051_106112</name>
</gene>
<dbReference type="AlphaFoldDB" id="A0A1H4DZI4"/>
<evidence type="ECO:0000313" key="6">
    <source>
        <dbReference type="Proteomes" id="UP000198773"/>
    </source>
</evidence>
<keyword evidence="6" id="KW-1185">Reference proteome</keyword>
<evidence type="ECO:0000256" key="2">
    <source>
        <dbReference type="SAM" id="SignalP"/>
    </source>
</evidence>
<dbReference type="Pfam" id="PF16656">
    <property type="entry name" value="Pur_ac_phosph_N"/>
    <property type="match status" value="1"/>
</dbReference>
<dbReference type="InterPro" id="IPR003961">
    <property type="entry name" value="FN3_dom"/>
</dbReference>
<dbReference type="InterPro" id="IPR039331">
    <property type="entry name" value="PAPs-like"/>
</dbReference>
<dbReference type="PANTHER" id="PTHR22953">
    <property type="entry name" value="ACID PHOSPHATASE RELATED"/>
    <property type="match status" value="1"/>
</dbReference>
<dbReference type="Proteomes" id="UP000198773">
    <property type="component" value="Unassembled WGS sequence"/>
</dbReference>
<feature type="domain" description="Calcineurin-like phosphoesterase" evidence="3">
    <location>
        <begin position="159"/>
        <end position="341"/>
    </location>
</feature>
<accession>A0A1H4DZI4</accession>
<dbReference type="InterPro" id="IPR029052">
    <property type="entry name" value="Metallo-depent_PP-like"/>
</dbReference>
<evidence type="ECO:0000313" key="5">
    <source>
        <dbReference type="EMBL" id="SEA77909.1"/>
    </source>
</evidence>
<dbReference type="SUPFAM" id="SSF49363">
    <property type="entry name" value="Purple acid phosphatase, N-terminal domain"/>
    <property type="match status" value="1"/>
</dbReference>
<dbReference type="Gene3D" id="3.60.21.10">
    <property type="match status" value="1"/>
</dbReference>
<keyword evidence="1 2" id="KW-0732">Signal</keyword>
<dbReference type="InterPro" id="IPR008963">
    <property type="entry name" value="Purple_acid_Pase-like_N"/>
</dbReference>
<organism evidence="5 6">
    <name type="scientific">Alkalimonas amylolytica</name>
    <dbReference type="NCBI Taxonomy" id="152573"/>
    <lineage>
        <taxon>Bacteria</taxon>
        <taxon>Pseudomonadati</taxon>
        <taxon>Pseudomonadota</taxon>
        <taxon>Gammaproteobacteria</taxon>
        <taxon>Alkalimonas</taxon>
    </lineage>
</organism>
<feature type="signal peptide" evidence="2">
    <location>
        <begin position="1"/>
        <end position="21"/>
    </location>
</feature>